<feature type="binding site" evidence="11">
    <location>
        <position position="96"/>
    </location>
    <ligand>
        <name>Ni(2+)</name>
        <dbReference type="ChEBI" id="CHEBI:49786"/>
    </ligand>
</feature>
<dbReference type="InterPro" id="IPR045865">
    <property type="entry name" value="ACT-like_dom_sf"/>
</dbReference>
<dbReference type="InterPro" id="IPR002145">
    <property type="entry name" value="CopG"/>
</dbReference>
<evidence type="ECO:0000313" key="14">
    <source>
        <dbReference type="EMBL" id="ACN47734.1"/>
    </source>
</evidence>
<dbReference type="NCBIfam" id="NF002815">
    <property type="entry name" value="PRK02967.1"/>
    <property type="match status" value="1"/>
</dbReference>
<dbReference type="Pfam" id="PF01402">
    <property type="entry name" value="RHH_1"/>
    <property type="match status" value="1"/>
</dbReference>
<feature type="binding site" evidence="11">
    <location>
        <position position="109"/>
    </location>
    <ligand>
        <name>Ni(2+)</name>
        <dbReference type="ChEBI" id="CHEBI:49786"/>
    </ligand>
</feature>
<evidence type="ECO:0000256" key="6">
    <source>
        <dbReference type="ARBA" id="ARBA00022723"/>
    </source>
</evidence>
<dbReference type="InterPro" id="IPR027271">
    <property type="entry name" value="Acetolactate_synth/TF_NikR_C"/>
</dbReference>
<dbReference type="PANTHER" id="PTHR34719:SF2">
    <property type="entry name" value="NICKEL-RESPONSIVE REGULATOR"/>
    <property type="match status" value="1"/>
</dbReference>
<dbReference type="SUPFAM" id="SSF55021">
    <property type="entry name" value="ACT-like"/>
    <property type="match status" value="1"/>
</dbReference>
<evidence type="ECO:0000256" key="3">
    <source>
        <dbReference type="ARBA" id="ARBA00016818"/>
    </source>
</evidence>
<comment type="similarity">
    <text evidence="1 11">Belongs to the transcriptional regulatory CopG/NikR family.</text>
</comment>
<keyword evidence="5 11" id="KW-0533">Nickel</keyword>
<evidence type="ECO:0000313" key="15">
    <source>
        <dbReference type="Proteomes" id="UP000001599"/>
    </source>
</evidence>
<dbReference type="NCBIfam" id="NF003381">
    <property type="entry name" value="PRK04460.1"/>
    <property type="match status" value="1"/>
</dbReference>
<keyword evidence="6 11" id="KW-0479">Metal-binding</keyword>
<keyword evidence="4 11" id="KW-0678">Repressor</keyword>
<organism evidence="14 15">
    <name type="scientific">Salmonella paratyphi C (strain RKS4594)</name>
    <dbReference type="NCBI Taxonomy" id="476213"/>
    <lineage>
        <taxon>Bacteria</taxon>
        <taxon>Pseudomonadati</taxon>
        <taxon>Pseudomonadota</taxon>
        <taxon>Gammaproteobacteria</taxon>
        <taxon>Enterobacterales</taxon>
        <taxon>Enterobacteriaceae</taxon>
        <taxon>Salmonella</taxon>
    </lineage>
</organism>
<dbReference type="CDD" id="cd22231">
    <property type="entry name" value="RHH_NikR_HicB-like"/>
    <property type="match status" value="1"/>
</dbReference>
<dbReference type="Pfam" id="PF08753">
    <property type="entry name" value="NikR_C"/>
    <property type="match status" value="1"/>
</dbReference>
<keyword evidence="8 11" id="KW-0238">DNA-binding</keyword>
<dbReference type="NCBIfam" id="TIGR02793">
    <property type="entry name" value="nikR"/>
    <property type="match status" value="1"/>
</dbReference>
<keyword evidence="9 11" id="KW-0804">Transcription</keyword>
<evidence type="ECO:0000259" key="13">
    <source>
        <dbReference type="Pfam" id="PF08753"/>
    </source>
</evidence>
<comment type="subunit">
    <text evidence="2 11">Homotetramer.</text>
</comment>
<keyword evidence="7 11" id="KW-0805">Transcription regulation</keyword>
<accession>C0Q138</accession>
<evidence type="ECO:0000256" key="9">
    <source>
        <dbReference type="ARBA" id="ARBA00023163"/>
    </source>
</evidence>
<dbReference type="AlphaFoldDB" id="C0Q138"/>
<dbReference type="GO" id="GO:0003700">
    <property type="term" value="F:DNA-binding transcription factor activity"/>
    <property type="evidence" value="ECO:0007669"/>
    <property type="project" value="UniProtKB-UniRule"/>
</dbReference>
<dbReference type="FunFam" id="1.10.1220.10:FF:000001">
    <property type="entry name" value="Nickel-responsive regulator"/>
    <property type="match status" value="1"/>
</dbReference>
<gene>
    <name evidence="11 14" type="primary">nikR</name>
    <name evidence="14" type="ordered locus">SPC_3653</name>
</gene>
<dbReference type="PANTHER" id="PTHR34719">
    <property type="entry name" value="NICKEL-RESPONSIVE REGULATOR"/>
    <property type="match status" value="1"/>
</dbReference>
<dbReference type="InterPro" id="IPR050192">
    <property type="entry name" value="CopG/NikR_regulator"/>
</dbReference>
<feature type="domain" description="Ribbon-helix-helix protein CopG" evidence="12">
    <location>
        <begin position="23"/>
        <end position="63"/>
    </location>
</feature>
<dbReference type="GO" id="GO:0043565">
    <property type="term" value="F:sequence-specific DNA binding"/>
    <property type="evidence" value="ECO:0007669"/>
    <property type="project" value="UniProtKB-ARBA"/>
</dbReference>
<evidence type="ECO:0000256" key="5">
    <source>
        <dbReference type="ARBA" id="ARBA00022596"/>
    </source>
</evidence>
<feature type="binding site" evidence="11">
    <location>
        <position position="107"/>
    </location>
    <ligand>
        <name>Ni(2+)</name>
        <dbReference type="ChEBI" id="CHEBI:49786"/>
    </ligand>
</feature>
<sequence length="153" mass="17356">MLQNAELPMRRRAIPKGLSQMQRVTITLDDDLLETLDSLSQRRGYNNRSEAIRDILRGALAQEATQEHGTQGFAVLSYVYEHEKRDLASRIVSTQHHHHDLSVATLHVHINHDDCLEIAVLKGDMGDVQHFADDVIAQRGVRHGHLQCLPKED</sequence>
<comment type="cofactor">
    <cofactor evidence="11">
        <name>Ni(2+)</name>
        <dbReference type="ChEBI" id="CHEBI:49786"/>
    </cofactor>
    <text evidence="11">Binds 1 nickel ion per subunit.</text>
</comment>
<dbReference type="HOGENOM" id="CLU_113319_1_4_6"/>
<dbReference type="Gene3D" id="3.30.70.1150">
    <property type="entry name" value="ACT-like. Chain A, domain 2"/>
    <property type="match status" value="1"/>
</dbReference>
<feature type="binding site" evidence="11">
    <location>
        <position position="115"/>
    </location>
    <ligand>
        <name>Ni(2+)</name>
        <dbReference type="ChEBI" id="CHEBI:49786"/>
    </ligand>
</feature>
<dbReference type="KEGG" id="sei:SPC_3653"/>
<evidence type="ECO:0000256" key="8">
    <source>
        <dbReference type="ARBA" id="ARBA00023125"/>
    </source>
</evidence>
<evidence type="ECO:0000256" key="4">
    <source>
        <dbReference type="ARBA" id="ARBA00022491"/>
    </source>
</evidence>
<name>C0Q138_SALPC</name>
<evidence type="ECO:0000256" key="10">
    <source>
        <dbReference type="ARBA" id="ARBA00024723"/>
    </source>
</evidence>
<evidence type="ECO:0000256" key="1">
    <source>
        <dbReference type="ARBA" id="ARBA00008478"/>
    </source>
</evidence>
<dbReference type="InterPro" id="IPR010985">
    <property type="entry name" value="Ribbon_hlx_hlx"/>
</dbReference>
<protein>
    <recommendedName>
        <fullName evidence="3 11">Nickel-responsive regulator</fullName>
    </recommendedName>
</protein>
<dbReference type="SUPFAM" id="SSF47598">
    <property type="entry name" value="Ribbon-helix-helix"/>
    <property type="match status" value="1"/>
</dbReference>
<dbReference type="EMBL" id="CP000857">
    <property type="protein sequence ID" value="ACN47734.1"/>
    <property type="molecule type" value="Genomic_DNA"/>
</dbReference>
<evidence type="ECO:0000256" key="11">
    <source>
        <dbReference type="HAMAP-Rule" id="MF_00476"/>
    </source>
</evidence>
<evidence type="ECO:0000256" key="7">
    <source>
        <dbReference type="ARBA" id="ARBA00023015"/>
    </source>
</evidence>
<dbReference type="FunFam" id="3.30.70.1150:FF:000002">
    <property type="entry name" value="Nickel-responsive regulator"/>
    <property type="match status" value="1"/>
</dbReference>
<reference evidence="14 15" key="1">
    <citation type="journal article" date="2009" name="PLoS ONE">
        <title>Salmonella paratyphi C: genetic divergence from Salmonella choleraesuis and pathogenic convergence with Salmonella typhi.</title>
        <authorList>
            <person name="Liu W.-Q."/>
            <person name="Feng Y."/>
            <person name="Wang Y."/>
            <person name="Zou Q.-H."/>
            <person name="Chen F."/>
            <person name="Guo J.-T."/>
            <person name="Peng Y.-H."/>
            <person name="Jin Y."/>
            <person name="Li Y.-G."/>
            <person name="Hu S.-N."/>
            <person name="Johnston R.N."/>
            <person name="Liu G.-R."/>
            <person name="Liu S.-L."/>
        </authorList>
    </citation>
    <scope>NUCLEOTIDE SEQUENCE [LARGE SCALE GENOMIC DNA]</scope>
    <source>
        <strain evidence="14 15">RKS4594</strain>
    </source>
</reference>
<dbReference type="InterPro" id="IPR014160">
    <property type="entry name" value="Nickel_NikR_proteobac"/>
</dbReference>
<dbReference type="InterPro" id="IPR022988">
    <property type="entry name" value="Ni_resp_reg_NikR"/>
</dbReference>
<feature type="domain" description="Transcription factor NikR nickel binding C-terminal" evidence="13">
    <location>
        <begin position="74"/>
        <end position="147"/>
    </location>
</feature>
<dbReference type="GO" id="GO:0016151">
    <property type="term" value="F:nickel cation binding"/>
    <property type="evidence" value="ECO:0007669"/>
    <property type="project" value="UniProtKB-UniRule"/>
</dbReference>
<evidence type="ECO:0000256" key="2">
    <source>
        <dbReference type="ARBA" id="ARBA00011881"/>
    </source>
</evidence>
<comment type="function">
    <text evidence="10 11">Transcriptional repressor of the nikABCDE operon. Is active in the presence of excessive concentrations of intracellular nickel.</text>
</comment>
<dbReference type="Proteomes" id="UP000001599">
    <property type="component" value="Chromosome"/>
</dbReference>
<dbReference type="GO" id="GO:0010045">
    <property type="term" value="P:response to nickel cation"/>
    <property type="evidence" value="ECO:0007669"/>
    <property type="project" value="InterPro"/>
</dbReference>
<dbReference type="HAMAP" id="MF_00476">
    <property type="entry name" value="NikR"/>
    <property type="match status" value="1"/>
</dbReference>
<proteinExistence type="inferred from homology"/>
<evidence type="ECO:0000259" key="12">
    <source>
        <dbReference type="Pfam" id="PF01402"/>
    </source>
</evidence>
<dbReference type="InterPro" id="IPR014864">
    <property type="entry name" value="TF_NikR_Ni-bd_C"/>
</dbReference>
<dbReference type="InterPro" id="IPR013321">
    <property type="entry name" value="Arc_rbn_hlx_hlx"/>
</dbReference>
<dbReference type="Gene3D" id="1.10.1220.10">
    <property type="entry name" value="Met repressor-like"/>
    <property type="match status" value="1"/>
</dbReference>